<evidence type="ECO:0000313" key="7">
    <source>
        <dbReference type="Proteomes" id="UP000615446"/>
    </source>
</evidence>
<dbReference type="Proteomes" id="UP000615446">
    <property type="component" value="Unassembled WGS sequence"/>
</dbReference>
<dbReference type="PANTHER" id="PTHR46481">
    <property type="entry name" value="ZINC FINGER BED DOMAIN-CONTAINING PROTEIN 4"/>
    <property type="match status" value="1"/>
</dbReference>
<dbReference type="SUPFAM" id="SSF53098">
    <property type="entry name" value="Ribonuclease H-like"/>
    <property type="match status" value="1"/>
</dbReference>
<evidence type="ECO:0000313" key="6">
    <source>
        <dbReference type="EMBL" id="GES92981.1"/>
    </source>
</evidence>
<dbReference type="InterPro" id="IPR052035">
    <property type="entry name" value="ZnF_BED_domain_contain"/>
</dbReference>
<evidence type="ECO:0000256" key="1">
    <source>
        <dbReference type="ARBA" id="ARBA00004123"/>
    </source>
</evidence>
<organism evidence="6 7">
    <name type="scientific">Rhizophagus clarus</name>
    <dbReference type="NCBI Taxonomy" id="94130"/>
    <lineage>
        <taxon>Eukaryota</taxon>
        <taxon>Fungi</taxon>
        <taxon>Fungi incertae sedis</taxon>
        <taxon>Mucoromycota</taxon>
        <taxon>Glomeromycotina</taxon>
        <taxon>Glomeromycetes</taxon>
        <taxon>Glomerales</taxon>
        <taxon>Glomeraceae</taxon>
        <taxon>Rhizophagus</taxon>
    </lineage>
</organism>
<evidence type="ECO:0000256" key="4">
    <source>
        <dbReference type="ARBA" id="ARBA00022833"/>
    </source>
</evidence>
<evidence type="ECO:0000256" key="3">
    <source>
        <dbReference type="ARBA" id="ARBA00022771"/>
    </source>
</evidence>
<accession>A0A8H3LV22</accession>
<evidence type="ECO:0000256" key="2">
    <source>
        <dbReference type="ARBA" id="ARBA00022723"/>
    </source>
</evidence>
<comment type="subcellular location">
    <subcellularLocation>
        <location evidence="1">Nucleus</location>
    </subcellularLocation>
</comment>
<dbReference type="AlphaFoldDB" id="A0A8H3LV22"/>
<keyword evidence="4" id="KW-0862">Zinc</keyword>
<reference evidence="6" key="1">
    <citation type="submission" date="2019-10" db="EMBL/GenBank/DDBJ databases">
        <title>Conservation and host-specific expression of non-tandemly repeated heterogenous ribosome RNA gene in arbuscular mycorrhizal fungi.</title>
        <authorList>
            <person name="Maeda T."/>
            <person name="Kobayashi Y."/>
            <person name="Nakagawa T."/>
            <person name="Ezawa T."/>
            <person name="Yamaguchi K."/>
            <person name="Bino T."/>
            <person name="Nishimoto Y."/>
            <person name="Shigenobu S."/>
            <person name="Kawaguchi M."/>
        </authorList>
    </citation>
    <scope>NUCLEOTIDE SEQUENCE</scope>
    <source>
        <strain evidence="6">HR1</strain>
    </source>
</reference>
<proteinExistence type="predicted"/>
<dbReference type="GO" id="GO:0005634">
    <property type="term" value="C:nucleus"/>
    <property type="evidence" value="ECO:0007669"/>
    <property type="project" value="UniProtKB-SubCell"/>
</dbReference>
<keyword evidence="2" id="KW-0479">Metal-binding</keyword>
<dbReference type="OrthoDB" id="1607513at2759"/>
<protein>
    <submittedName>
        <fullName evidence="6">Zinc finger BED domain-containing protein RICESLEEPER 2-like</fullName>
    </submittedName>
</protein>
<keyword evidence="5" id="KW-0539">Nucleus</keyword>
<sequence length="213" mass="24117">MHILNLAVNKGLNLICESVKKVRSLMSYIKTSQPVRDSLKVLCKVKGIDYLAPKLDVKTEWNSTFYMLEKWKSIEPALNLLAANDPNDTMVLLSPIKCATYLLSASSYLTHDPRVKFSAFENEIEKANAKNLVLSLTKYSSSSSPLPAETTSRGDIIDTQNFFLKSTVCNNTTTLNLENTNTWFASRTLNNEIERYLTTLLEDQVDPLLWWQA</sequence>
<name>A0A8H3LV22_9GLOM</name>
<keyword evidence="3" id="KW-0863">Zinc-finger</keyword>
<dbReference type="GO" id="GO:0008270">
    <property type="term" value="F:zinc ion binding"/>
    <property type="evidence" value="ECO:0007669"/>
    <property type="project" value="UniProtKB-KW"/>
</dbReference>
<gene>
    <name evidence="6" type="ORF">RCL2_001974100</name>
</gene>
<comment type="caution">
    <text evidence="6">The sequence shown here is derived from an EMBL/GenBank/DDBJ whole genome shotgun (WGS) entry which is preliminary data.</text>
</comment>
<evidence type="ECO:0000256" key="5">
    <source>
        <dbReference type="ARBA" id="ARBA00023242"/>
    </source>
</evidence>
<dbReference type="InterPro" id="IPR012337">
    <property type="entry name" value="RNaseH-like_sf"/>
</dbReference>
<dbReference type="EMBL" id="BLAL01000218">
    <property type="protein sequence ID" value="GES92981.1"/>
    <property type="molecule type" value="Genomic_DNA"/>
</dbReference>
<dbReference type="PANTHER" id="PTHR46481:SF10">
    <property type="entry name" value="ZINC FINGER BED DOMAIN-CONTAINING PROTEIN 39"/>
    <property type="match status" value="1"/>
</dbReference>